<dbReference type="EMBL" id="JAADJG010000578">
    <property type="protein sequence ID" value="KAF4443304.1"/>
    <property type="molecule type" value="Genomic_DNA"/>
</dbReference>
<reference evidence="3" key="1">
    <citation type="submission" date="2020-01" db="EMBL/GenBank/DDBJ databases">
        <title>Identification and distribution of gene clusters putatively required for synthesis of sphingolipid metabolism inhibitors in phylogenetically diverse species of the filamentous fungus Fusarium.</title>
        <authorList>
            <person name="Kim H.-S."/>
            <person name="Busman M."/>
            <person name="Brown D.W."/>
            <person name="Divon H."/>
            <person name="Uhlig S."/>
            <person name="Proctor R.H."/>
        </authorList>
    </citation>
    <scope>NUCLEOTIDE SEQUENCE</scope>
    <source>
        <strain evidence="3">NRRL 53441</strain>
    </source>
</reference>
<evidence type="ECO:0000256" key="1">
    <source>
        <dbReference type="SAM" id="MobiDB-lite"/>
    </source>
</evidence>
<proteinExistence type="predicted"/>
<sequence>MDDISTLSRGCRQKFEELCSELQTTSDAKLELMPQETICTLSGRFNVWCGSLAATERGTDSLKCRLRRQDVLQLNFVKALLDLDGELKESLDIVSGVRLPYEEQLRPEEPSEAGSSDDTSSETTSSPQAELSIRLSGIQDLLDILDKMGFHIWGTSSDESSAWAGQEDHSEVIDITEEESSYTELILDHLNALRQERTGPSMPRSHFVQRLISSVTLRKRHLQYLLCNAERSTLHTSADIVQTSVEPESRPSAYYRIDNSAENNEGYSHSLSSIDDSLPFPEPPPQAQMGLEFTCTYCSGILPSDIGTGFEWKCHILQDIRPYICTYDNCPAAPQLFVSKHDWIRHEEVEHRQRWSCTDHPKLIYASPDGLSAHFTLSHSGMFKESDIDELVKVCGFESVDDRLLCPVCLQEPSSDEGLTNHLATHLEEIALSTLPTIRLEDSGDADSVLEQLATLFNLPDALPPATEIPPAYEKKGPDEEIVDFFYLADLCQAETTRARRISKNLPLVHVPAVAETERTIRTTVGLLEDVRTHLEEIVTRSDSLSLPQTMRTMRIEYGFYSSDFIYSKHTCMNGPTQRWNEVIESSSTLKVLKTSSFNSGKMVLYVIEAKESSPYIVLHQKATNLQAGFACRSSIQDITITQRDNLLLLFNTEQTKDQVWAQLAFETYEELKLMHYLLVVLKPHTSSSTGLDSATGHLHGEEMELFTADLEGFQKLGVFVDHATGMVLFESTRRDNKDSYFRPAWIFIAKPEEAFSMKLTIHKSVVRLRDVTCIYFTSKQRVPAANDPDQYIPFLDTESEYDLFH</sequence>
<evidence type="ECO:0000259" key="2">
    <source>
        <dbReference type="Pfam" id="PF23074"/>
    </source>
</evidence>
<dbReference type="AlphaFoldDB" id="A0A8H4K6C7"/>
<accession>A0A8H4K6C7</accession>
<dbReference type="Proteomes" id="UP000605986">
    <property type="component" value="Unassembled WGS sequence"/>
</dbReference>
<feature type="region of interest" description="Disordered" evidence="1">
    <location>
        <begin position="102"/>
        <end position="129"/>
    </location>
</feature>
<dbReference type="InterPro" id="IPR057081">
    <property type="entry name" value="PH_N"/>
</dbReference>
<keyword evidence="4" id="KW-1185">Reference proteome</keyword>
<name>A0A8H4K6C7_9HYPO</name>
<feature type="compositionally biased region" description="Low complexity" evidence="1">
    <location>
        <begin position="116"/>
        <end position="126"/>
    </location>
</feature>
<evidence type="ECO:0000313" key="4">
    <source>
        <dbReference type="Proteomes" id="UP000605986"/>
    </source>
</evidence>
<dbReference type="OrthoDB" id="20872at2759"/>
<protein>
    <submittedName>
        <fullName evidence="3">Zinc finger protein</fullName>
    </submittedName>
</protein>
<dbReference type="PANTHER" id="PTHR35391:SF7">
    <property type="entry name" value="C2H2-TYPE DOMAIN-CONTAINING PROTEIN"/>
    <property type="match status" value="1"/>
</dbReference>
<dbReference type="PANTHER" id="PTHR35391">
    <property type="entry name" value="C2H2-TYPE DOMAIN-CONTAINING PROTEIN-RELATED"/>
    <property type="match status" value="1"/>
</dbReference>
<evidence type="ECO:0000313" key="3">
    <source>
        <dbReference type="EMBL" id="KAF4443304.1"/>
    </source>
</evidence>
<feature type="domain" description="PH" evidence="2">
    <location>
        <begin position="593"/>
        <end position="688"/>
    </location>
</feature>
<dbReference type="Pfam" id="PF23074">
    <property type="entry name" value="PH_FT_N"/>
    <property type="match status" value="1"/>
</dbReference>
<organism evidence="3 4">
    <name type="scientific">Fusarium austroafricanum</name>
    <dbReference type="NCBI Taxonomy" id="2364996"/>
    <lineage>
        <taxon>Eukaryota</taxon>
        <taxon>Fungi</taxon>
        <taxon>Dikarya</taxon>
        <taxon>Ascomycota</taxon>
        <taxon>Pezizomycotina</taxon>
        <taxon>Sordariomycetes</taxon>
        <taxon>Hypocreomycetidae</taxon>
        <taxon>Hypocreales</taxon>
        <taxon>Nectriaceae</taxon>
        <taxon>Fusarium</taxon>
        <taxon>Fusarium concolor species complex</taxon>
    </lineage>
</organism>
<comment type="caution">
    <text evidence="3">The sequence shown here is derived from an EMBL/GenBank/DDBJ whole genome shotgun (WGS) entry which is preliminary data.</text>
</comment>
<gene>
    <name evidence="3" type="ORF">F53441_11455</name>
</gene>